<reference evidence="1 2" key="1">
    <citation type="journal article" date="2015" name="Genome Biol. Evol.">
        <title>Phylogenomic analyses indicate that early fungi evolved digesting cell walls of algal ancestors of land plants.</title>
        <authorList>
            <person name="Chang Y."/>
            <person name="Wang S."/>
            <person name="Sekimoto S."/>
            <person name="Aerts A.L."/>
            <person name="Choi C."/>
            <person name="Clum A."/>
            <person name="LaButti K.M."/>
            <person name="Lindquist E.A."/>
            <person name="Yee Ngan C."/>
            <person name="Ohm R.A."/>
            <person name="Salamov A.A."/>
            <person name="Grigoriev I.V."/>
            <person name="Spatafora J.W."/>
            <person name="Berbee M.L."/>
        </authorList>
    </citation>
    <scope>NUCLEOTIDE SEQUENCE [LARGE SCALE GENOMIC DNA]</scope>
    <source>
        <strain evidence="1 2">NRRL 1564</strain>
    </source>
</reference>
<accession>A0A2G5BCG2</accession>
<dbReference type="EMBL" id="KZ303498">
    <property type="protein sequence ID" value="PIA16682.1"/>
    <property type="molecule type" value="Genomic_DNA"/>
</dbReference>
<protein>
    <submittedName>
        <fullName evidence="1">Uncharacterized protein</fullName>
    </submittedName>
</protein>
<dbReference type="Proteomes" id="UP000242474">
    <property type="component" value="Unassembled WGS sequence"/>
</dbReference>
<evidence type="ECO:0000313" key="2">
    <source>
        <dbReference type="Proteomes" id="UP000242474"/>
    </source>
</evidence>
<name>A0A2G5BCG2_COERN</name>
<sequence>MSYTTASLWWCACGERAAAPRIRSATVRAVHVVLPTSVSHFMQILLSAQTIG</sequence>
<proteinExistence type="predicted"/>
<keyword evidence="2" id="KW-1185">Reference proteome</keyword>
<dbReference type="AlphaFoldDB" id="A0A2G5BCG2"/>
<evidence type="ECO:0000313" key="1">
    <source>
        <dbReference type="EMBL" id="PIA16682.1"/>
    </source>
</evidence>
<gene>
    <name evidence="1" type="ORF">COEREDRAFT_81050</name>
</gene>
<organism evidence="1 2">
    <name type="scientific">Coemansia reversa (strain ATCC 12441 / NRRL 1564)</name>
    <dbReference type="NCBI Taxonomy" id="763665"/>
    <lineage>
        <taxon>Eukaryota</taxon>
        <taxon>Fungi</taxon>
        <taxon>Fungi incertae sedis</taxon>
        <taxon>Zoopagomycota</taxon>
        <taxon>Kickxellomycotina</taxon>
        <taxon>Kickxellomycetes</taxon>
        <taxon>Kickxellales</taxon>
        <taxon>Kickxellaceae</taxon>
        <taxon>Coemansia</taxon>
    </lineage>
</organism>